<sequence length="180" mass="18394">MRSASSMPSRRRAASGRSGRRSSAATGGRSPAGPGRMPALRRTTPVAAASRSPAAASSASPTMPPGRRRSVPSKALPTRSSHPPPIPTSPFPAHRRTHDPSPSCGTLSPFPGGGVPKVIATCCGVAFFPPVRAGRAVPRAPQKTLTLPPPDGTPLGRVLEVPPAPRRLARTLAALSESSG</sequence>
<accession>A0A9W4EC37</accession>
<reference evidence="2" key="1">
    <citation type="submission" date="2021-06" db="EMBL/GenBank/DDBJ databases">
        <authorList>
            <person name="Arsene-Ploetze F."/>
        </authorList>
    </citation>
    <scope>NUCLEOTIDE SEQUENCE</scope>
    <source>
        <strain evidence="2">SBRY1</strain>
    </source>
</reference>
<feature type="compositionally biased region" description="Basic residues" evidence="1">
    <location>
        <begin position="9"/>
        <end position="20"/>
    </location>
</feature>
<name>A0A9W4EC37_9ACTN</name>
<evidence type="ECO:0000256" key="1">
    <source>
        <dbReference type="SAM" id="MobiDB-lite"/>
    </source>
</evidence>
<feature type="region of interest" description="Disordered" evidence="1">
    <location>
        <begin position="139"/>
        <end position="158"/>
    </location>
</feature>
<comment type="caution">
    <text evidence="2">The sequence shown here is derived from an EMBL/GenBank/DDBJ whole genome shotgun (WGS) entry which is preliminary data.</text>
</comment>
<gene>
    <name evidence="2" type="ORF">SBRY_10340</name>
</gene>
<dbReference type="Proteomes" id="UP001153328">
    <property type="component" value="Unassembled WGS sequence"/>
</dbReference>
<dbReference type="EMBL" id="CAJVAX010000001">
    <property type="protein sequence ID" value="CAG7600581.1"/>
    <property type="molecule type" value="Genomic_DNA"/>
</dbReference>
<keyword evidence="3" id="KW-1185">Reference proteome</keyword>
<evidence type="ECO:0000313" key="2">
    <source>
        <dbReference type="EMBL" id="CAG7600581.1"/>
    </source>
</evidence>
<organism evidence="2 3">
    <name type="scientific">Actinacidiphila bryophytorum</name>
    <dbReference type="NCBI Taxonomy" id="1436133"/>
    <lineage>
        <taxon>Bacteria</taxon>
        <taxon>Bacillati</taxon>
        <taxon>Actinomycetota</taxon>
        <taxon>Actinomycetes</taxon>
        <taxon>Kitasatosporales</taxon>
        <taxon>Streptomycetaceae</taxon>
        <taxon>Actinacidiphila</taxon>
    </lineage>
</organism>
<dbReference type="AlphaFoldDB" id="A0A9W4EC37"/>
<feature type="region of interest" description="Disordered" evidence="1">
    <location>
        <begin position="1"/>
        <end position="111"/>
    </location>
</feature>
<protein>
    <submittedName>
        <fullName evidence="2">Uncharacterized protein</fullName>
    </submittedName>
</protein>
<feature type="compositionally biased region" description="Low complexity" evidence="1">
    <location>
        <begin position="21"/>
        <end position="36"/>
    </location>
</feature>
<proteinExistence type="predicted"/>
<evidence type="ECO:0000313" key="3">
    <source>
        <dbReference type="Proteomes" id="UP001153328"/>
    </source>
</evidence>
<feature type="compositionally biased region" description="Low complexity" evidence="1">
    <location>
        <begin position="43"/>
        <end position="61"/>
    </location>
</feature>